<dbReference type="InterPro" id="IPR001753">
    <property type="entry name" value="Enoyl-CoA_hydra/iso"/>
</dbReference>
<dbReference type="EMBL" id="BMJY01000028">
    <property type="protein sequence ID" value="GGH51595.1"/>
    <property type="molecule type" value="Genomic_DNA"/>
</dbReference>
<accession>A0A917MQM4</accession>
<dbReference type="InterPro" id="IPR014748">
    <property type="entry name" value="Enoyl-CoA_hydra_C"/>
</dbReference>
<protein>
    <recommendedName>
        <fullName evidence="4">Enoyl-CoA hydratase</fullName>
    </recommendedName>
</protein>
<evidence type="ECO:0008006" key="4">
    <source>
        <dbReference type="Google" id="ProtNLM"/>
    </source>
</evidence>
<dbReference type="Gene3D" id="3.90.226.10">
    <property type="entry name" value="2-enoyl-CoA Hydratase, Chain A, domain 1"/>
    <property type="match status" value="1"/>
</dbReference>
<proteinExistence type="inferred from homology"/>
<dbReference type="GO" id="GO:0003824">
    <property type="term" value="F:catalytic activity"/>
    <property type="evidence" value="ECO:0007669"/>
    <property type="project" value="UniProtKB-ARBA"/>
</dbReference>
<name>A0A917MQM4_9MICO</name>
<sequence length="80" mass="8521">MLAGRHLPAREAASVGLVSRLVAPADLERETQRMAGQIAGRSLAALYAAKSALRATRETGLQQNLLLERALFGSLFSGED</sequence>
<dbReference type="Pfam" id="PF00378">
    <property type="entry name" value="ECH_1"/>
    <property type="match status" value="1"/>
</dbReference>
<reference evidence="2" key="1">
    <citation type="journal article" date="2014" name="Int. J. Syst. Evol. Microbiol.">
        <title>Complete genome sequence of Corynebacterium casei LMG S-19264T (=DSM 44701T), isolated from a smear-ripened cheese.</title>
        <authorList>
            <consortium name="US DOE Joint Genome Institute (JGI-PGF)"/>
            <person name="Walter F."/>
            <person name="Albersmeier A."/>
            <person name="Kalinowski J."/>
            <person name="Ruckert C."/>
        </authorList>
    </citation>
    <scope>NUCLEOTIDE SEQUENCE</scope>
    <source>
        <strain evidence="2">CGMCC 1.15794</strain>
    </source>
</reference>
<gene>
    <name evidence="2" type="ORF">GCM10010921_31110</name>
</gene>
<dbReference type="Proteomes" id="UP000657592">
    <property type="component" value="Unassembled WGS sequence"/>
</dbReference>
<keyword evidence="3" id="KW-1185">Reference proteome</keyword>
<evidence type="ECO:0000313" key="2">
    <source>
        <dbReference type="EMBL" id="GGH51595.1"/>
    </source>
</evidence>
<dbReference type="SUPFAM" id="SSF52096">
    <property type="entry name" value="ClpP/crotonase"/>
    <property type="match status" value="1"/>
</dbReference>
<organism evidence="2 3">
    <name type="scientific">Microbacterium album</name>
    <dbReference type="NCBI Taxonomy" id="2053191"/>
    <lineage>
        <taxon>Bacteria</taxon>
        <taxon>Bacillati</taxon>
        <taxon>Actinomycetota</taxon>
        <taxon>Actinomycetes</taxon>
        <taxon>Micrococcales</taxon>
        <taxon>Microbacteriaceae</taxon>
        <taxon>Microbacterium</taxon>
    </lineage>
</organism>
<dbReference type="Gene3D" id="1.10.12.10">
    <property type="entry name" value="Lyase 2-enoyl-coa Hydratase, Chain A, domain 2"/>
    <property type="match status" value="1"/>
</dbReference>
<evidence type="ECO:0000313" key="3">
    <source>
        <dbReference type="Proteomes" id="UP000657592"/>
    </source>
</evidence>
<dbReference type="InterPro" id="IPR029045">
    <property type="entry name" value="ClpP/crotonase-like_dom_sf"/>
</dbReference>
<comment type="caution">
    <text evidence="2">The sequence shown here is derived from an EMBL/GenBank/DDBJ whole genome shotgun (WGS) entry which is preliminary data.</text>
</comment>
<comment type="similarity">
    <text evidence="1">Belongs to the enoyl-CoA hydratase/isomerase family.</text>
</comment>
<reference evidence="2" key="2">
    <citation type="submission" date="2020-09" db="EMBL/GenBank/DDBJ databases">
        <authorList>
            <person name="Sun Q."/>
            <person name="Zhou Y."/>
        </authorList>
    </citation>
    <scope>NUCLEOTIDE SEQUENCE</scope>
    <source>
        <strain evidence="2">CGMCC 1.15794</strain>
    </source>
</reference>
<dbReference type="AlphaFoldDB" id="A0A917MQM4"/>
<evidence type="ECO:0000256" key="1">
    <source>
        <dbReference type="ARBA" id="ARBA00005254"/>
    </source>
</evidence>